<dbReference type="KEGG" id="bpf:BpOF4_17010"/>
<dbReference type="AlphaFoldDB" id="D3FQS5"/>
<dbReference type="Proteomes" id="UP000001544">
    <property type="component" value="Chromosome"/>
</dbReference>
<protein>
    <recommendedName>
        <fullName evidence="1">Knr4/Smi1-like domain-containing protein</fullName>
    </recommendedName>
</protein>
<sequence>MKPIWQADNDCGKLEPLTEEMIKKAEADLEIKLPDSYKKLLKQQNGGYLNFNAHPTDVPTSWASNHVQVDHLFGIGIGTEKGILDSSYLIQEWDLPENIVLISGDGHAWIALDYRNTKSEPAVMYIDVEQEQELQLAHDFESFINGLIDYSEEEEVAIPESELSDQEIKDYYTQIDDVIKNGTPKDIDRLLTKVLSTTDELIRYMVEKMRQHEKPKVHFYLLLFLMCCAEGGNKGILEDDYLDEVLQELYLSKNKDVKELAQYSLEQLQSRLHT</sequence>
<evidence type="ECO:0000259" key="1">
    <source>
        <dbReference type="SMART" id="SM00860"/>
    </source>
</evidence>
<accession>D3FQS5</accession>
<gene>
    <name evidence="2" type="ordered locus">BpOF4_17010</name>
</gene>
<proteinExistence type="predicted"/>
<dbReference type="HOGENOM" id="CLU_086906_0_0_9"/>
<dbReference type="Pfam" id="PF14568">
    <property type="entry name" value="SUKH_6"/>
    <property type="match status" value="1"/>
</dbReference>
<dbReference type="Gene3D" id="3.40.1580.10">
    <property type="entry name" value="SMI1/KNR4-like"/>
    <property type="match status" value="1"/>
</dbReference>
<keyword evidence="3" id="KW-1185">Reference proteome</keyword>
<dbReference type="EMBL" id="CP001878">
    <property type="protein sequence ID" value="ADC51445.1"/>
    <property type="molecule type" value="Genomic_DNA"/>
</dbReference>
<reference evidence="2 3" key="1">
    <citation type="journal article" date="2011" name="Environ. Microbiol.">
        <title>Genome of alkaliphilic Bacillus pseudofirmus OF4 reveals adaptations that support the ability to grow in an external pH range from 7.5 to 11.4.</title>
        <authorList>
            <person name="Janto B."/>
            <person name="Ahmed A."/>
            <person name="Ito M."/>
            <person name="Liu J."/>
            <person name="Hicks D.B."/>
            <person name="Pagni S."/>
            <person name="Fackelmayer O.J."/>
            <person name="Smith T.A."/>
            <person name="Earl J."/>
            <person name="Elbourne L.D."/>
            <person name="Hassan K."/>
            <person name="Paulsen I.T."/>
            <person name="Kolsto A.B."/>
            <person name="Tourasse N.J."/>
            <person name="Ehrlich G.D."/>
            <person name="Boissy R."/>
            <person name="Ivey D.M."/>
            <person name="Li G."/>
            <person name="Xue Y."/>
            <person name="Ma Y."/>
            <person name="Hu F.Z."/>
            <person name="Krulwich T.A."/>
        </authorList>
    </citation>
    <scope>NUCLEOTIDE SEQUENCE [LARGE SCALE GENOMIC DNA]</scope>
    <source>
        <strain evidence="3">ATCC BAA-2126 / JCM 17055 / OF4</strain>
    </source>
</reference>
<dbReference type="STRING" id="398511.BpOF4_17010"/>
<dbReference type="SMART" id="SM00860">
    <property type="entry name" value="SMI1_KNR4"/>
    <property type="match status" value="1"/>
</dbReference>
<name>D3FQS5_ALKPO</name>
<evidence type="ECO:0000313" key="2">
    <source>
        <dbReference type="EMBL" id="ADC51445.1"/>
    </source>
</evidence>
<organism evidence="2 3">
    <name type="scientific">Alkalihalophilus pseudofirmus (strain ATCC BAA-2126 / JCM 17055 / OF4)</name>
    <name type="common">Bacillus pseudofirmus</name>
    <dbReference type="NCBI Taxonomy" id="398511"/>
    <lineage>
        <taxon>Bacteria</taxon>
        <taxon>Bacillati</taxon>
        <taxon>Bacillota</taxon>
        <taxon>Bacilli</taxon>
        <taxon>Bacillales</taxon>
        <taxon>Bacillaceae</taxon>
        <taxon>Alkalihalophilus</taxon>
    </lineage>
</organism>
<evidence type="ECO:0000313" key="3">
    <source>
        <dbReference type="Proteomes" id="UP000001544"/>
    </source>
</evidence>
<dbReference type="InterPro" id="IPR037883">
    <property type="entry name" value="Knr4/Smi1-like_sf"/>
</dbReference>
<dbReference type="InterPro" id="IPR018958">
    <property type="entry name" value="Knr4/Smi1-like_dom"/>
</dbReference>
<feature type="domain" description="Knr4/Smi1-like" evidence="1">
    <location>
        <begin position="16"/>
        <end position="146"/>
    </location>
</feature>
<dbReference type="SUPFAM" id="SSF160631">
    <property type="entry name" value="SMI1/KNR4-like"/>
    <property type="match status" value="1"/>
</dbReference>
<dbReference type="eggNOG" id="COG0457">
    <property type="taxonomic scope" value="Bacteria"/>
</dbReference>